<dbReference type="RefSeq" id="WP_154728720.1">
    <property type="nucleotide sequence ID" value="NZ_SZYE01000026.1"/>
</dbReference>
<dbReference type="AlphaFoldDB" id="A0A7Z8NRC7"/>
<dbReference type="NCBIfam" id="NF040618">
    <property type="entry name" value="PPA1309_fam"/>
    <property type="match status" value="1"/>
</dbReference>
<comment type="caution">
    <text evidence="1">The sequence shown here is derived from an EMBL/GenBank/DDBJ whole genome shotgun (WGS) entry which is preliminary data.</text>
</comment>
<reference evidence="1 2" key="1">
    <citation type="submission" date="2019-05" db="EMBL/GenBank/DDBJ databases">
        <title>Genome sequence of Cellulomonas hominis strain CS1.</title>
        <authorList>
            <person name="Belmont J."/>
            <person name="Maclea K.S."/>
        </authorList>
    </citation>
    <scope>NUCLEOTIDE SEQUENCE [LARGE SCALE GENOMIC DNA]</scope>
    <source>
        <strain evidence="1 2">CS1</strain>
    </source>
</reference>
<organism evidence="1 2">
    <name type="scientific">Cellulomonas hominis</name>
    <dbReference type="NCBI Taxonomy" id="156981"/>
    <lineage>
        <taxon>Bacteria</taxon>
        <taxon>Bacillati</taxon>
        <taxon>Actinomycetota</taxon>
        <taxon>Actinomycetes</taxon>
        <taxon>Micrococcales</taxon>
        <taxon>Cellulomonadaceae</taxon>
        <taxon>Cellulomonas</taxon>
    </lineage>
</organism>
<protein>
    <submittedName>
        <fullName evidence="1">Uncharacterized protein</fullName>
    </submittedName>
</protein>
<evidence type="ECO:0000313" key="2">
    <source>
        <dbReference type="Proteomes" id="UP000308121"/>
    </source>
</evidence>
<evidence type="ECO:0000313" key="1">
    <source>
        <dbReference type="EMBL" id="TKR24980.1"/>
    </source>
</evidence>
<sequence length="190" mass="19781">MATVTQTPQTPDSTPAQRALAAAVVEIERHVATGGWDGPVRVFALVRTQAALDAEPALASQLPPDVLAAAAADPDHLTSVEQEGLPASDDLEGLLGAIAWPDGVDGAALTVERIVLPPEAEEDLPEDPDAALDALLGHPQRQDVRLAVGVLRDGPSWCAVRQRSDDRDDAVGQGEDVVPGLVEGLRATFA</sequence>
<gene>
    <name evidence="1" type="ORF">FA014_05590</name>
</gene>
<dbReference type="Proteomes" id="UP000308121">
    <property type="component" value="Unassembled WGS sequence"/>
</dbReference>
<dbReference type="EMBL" id="SZYE01000026">
    <property type="protein sequence ID" value="TKR24980.1"/>
    <property type="molecule type" value="Genomic_DNA"/>
</dbReference>
<name>A0A7Z8NRC7_9CELL</name>
<dbReference type="OrthoDB" id="3266223at2"/>
<accession>A0A7Z8NRC7</accession>
<dbReference type="InterPro" id="IPR047681">
    <property type="entry name" value="PPA1309-like"/>
</dbReference>
<proteinExistence type="predicted"/>